<protein>
    <submittedName>
        <fullName evidence="3">DinB family protein</fullName>
    </submittedName>
</protein>
<dbReference type="AlphaFoldDB" id="A0A420CPH7"/>
<evidence type="ECO:0000259" key="1">
    <source>
        <dbReference type="Pfam" id="PF12867"/>
    </source>
</evidence>
<feature type="domain" description="DinB-like" evidence="1">
    <location>
        <begin position="28"/>
        <end position="176"/>
    </location>
</feature>
<keyword evidence="5" id="KW-1185">Reference proteome</keyword>
<dbReference type="InterPro" id="IPR024775">
    <property type="entry name" value="DinB-like"/>
</dbReference>
<dbReference type="OrthoDB" id="1524454at2"/>
<dbReference type="Proteomes" id="UP000658202">
    <property type="component" value="Unassembled WGS sequence"/>
</dbReference>
<name>A0A420CPH7_9FLAO</name>
<sequence>MTIPINQLFSELKIITENNIEFAESLLNQNNETLNFRASEDSWSILECLEHLNFYGLFYLPEIENRILETRFQETKSEFKSGILGNYFANMMLPKEKLNKMKTLKISNPIHQQLNRSVINEFINQQNKMLELLEKAKTVDLEKTKTSISISKWIKLKLGDTFRFVIYHNRRHIKQAENVLNNI</sequence>
<comment type="caution">
    <text evidence="3">The sequence shown here is derived from an EMBL/GenBank/DDBJ whole genome shotgun (WGS) entry which is preliminary data.</text>
</comment>
<gene>
    <name evidence="3" type="ORF">BXY58_2817</name>
    <name evidence="2" type="ORF">GCM10007332_28800</name>
</gene>
<dbReference type="Proteomes" id="UP000285906">
    <property type="component" value="Unassembled WGS sequence"/>
</dbReference>
<dbReference type="EMBL" id="BMCW01000007">
    <property type="protein sequence ID" value="GGG64621.1"/>
    <property type="molecule type" value="Genomic_DNA"/>
</dbReference>
<reference evidence="2" key="1">
    <citation type="journal article" date="2014" name="Int. J. Syst. Evol. Microbiol.">
        <title>Complete genome of a new Firmicutes species belonging to the dominant human colonic microbiota ('Ruminococcus bicirculans') reveals two chromosomes and a selective capacity to utilize plant glucans.</title>
        <authorList>
            <consortium name="NISC Comparative Sequencing Program"/>
            <person name="Wegmann U."/>
            <person name="Louis P."/>
            <person name="Goesmann A."/>
            <person name="Henrissat B."/>
            <person name="Duncan S.H."/>
            <person name="Flint H.J."/>
        </authorList>
    </citation>
    <scope>NUCLEOTIDE SEQUENCE</scope>
    <source>
        <strain evidence="2">CCM 8490</strain>
    </source>
</reference>
<dbReference type="Pfam" id="PF12867">
    <property type="entry name" value="DinB_2"/>
    <property type="match status" value="1"/>
</dbReference>
<evidence type="ECO:0000313" key="4">
    <source>
        <dbReference type="Proteomes" id="UP000285906"/>
    </source>
</evidence>
<dbReference type="InterPro" id="IPR034660">
    <property type="entry name" value="DinB/YfiT-like"/>
</dbReference>
<proteinExistence type="predicted"/>
<dbReference type="EMBL" id="RAQH01000009">
    <property type="protein sequence ID" value="RKE80301.1"/>
    <property type="molecule type" value="Genomic_DNA"/>
</dbReference>
<reference evidence="3 4" key="2">
    <citation type="submission" date="2018-09" db="EMBL/GenBank/DDBJ databases">
        <title>Genomic Encyclopedia of Archaeal and Bacterial Type Strains, Phase II (KMG-II): from individual species to whole genera.</title>
        <authorList>
            <person name="Goeker M."/>
        </authorList>
    </citation>
    <scope>NUCLEOTIDE SEQUENCE [LARGE SCALE GENOMIC DNA]</scope>
    <source>
        <strain evidence="3 4">DSM 27620</strain>
    </source>
</reference>
<evidence type="ECO:0000313" key="5">
    <source>
        <dbReference type="Proteomes" id="UP000658202"/>
    </source>
</evidence>
<accession>A0A420CPH7</accession>
<evidence type="ECO:0000313" key="2">
    <source>
        <dbReference type="EMBL" id="GGG64621.1"/>
    </source>
</evidence>
<reference evidence="5" key="3">
    <citation type="journal article" date="2019" name="Int. J. Syst. Evol. Microbiol.">
        <title>The Global Catalogue of Microorganisms (GCM) 10K type strain sequencing project: providing services to taxonomists for standard genome sequencing and annotation.</title>
        <authorList>
            <consortium name="The Broad Institute Genomics Platform"/>
            <consortium name="The Broad Institute Genome Sequencing Center for Infectious Disease"/>
            <person name="Wu L."/>
            <person name="Ma J."/>
        </authorList>
    </citation>
    <scope>NUCLEOTIDE SEQUENCE [LARGE SCALE GENOMIC DNA]</scope>
    <source>
        <strain evidence="5">CCM 8490</strain>
    </source>
</reference>
<dbReference type="SUPFAM" id="SSF109854">
    <property type="entry name" value="DinB/YfiT-like putative metalloenzymes"/>
    <property type="match status" value="1"/>
</dbReference>
<dbReference type="RefSeq" id="WP_120214394.1">
    <property type="nucleotide sequence ID" value="NZ_BMCW01000007.1"/>
</dbReference>
<reference evidence="2" key="4">
    <citation type="submission" date="2024-05" db="EMBL/GenBank/DDBJ databases">
        <authorList>
            <person name="Sun Q."/>
            <person name="Sedlacek I."/>
        </authorList>
    </citation>
    <scope>NUCLEOTIDE SEQUENCE</scope>
    <source>
        <strain evidence="2">CCM 8490</strain>
    </source>
</reference>
<evidence type="ECO:0000313" key="3">
    <source>
        <dbReference type="EMBL" id="RKE80301.1"/>
    </source>
</evidence>
<dbReference type="Gene3D" id="1.20.120.450">
    <property type="entry name" value="dinb family like domain"/>
    <property type="match status" value="1"/>
</dbReference>
<organism evidence="3 4">
    <name type="scientific">Epilithonimonas arachidiradicis</name>
    <dbReference type="NCBI Taxonomy" id="1617282"/>
    <lineage>
        <taxon>Bacteria</taxon>
        <taxon>Pseudomonadati</taxon>
        <taxon>Bacteroidota</taxon>
        <taxon>Flavobacteriia</taxon>
        <taxon>Flavobacteriales</taxon>
        <taxon>Weeksellaceae</taxon>
        <taxon>Chryseobacterium group</taxon>
        <taxon>Epilithonimonas</taxon>
    </lineage>
</organism>